<dbReference type="RefSeq" id="WP_125468566.1">
    <property type="nucleotide sequence ID" value="NZ_RWBG01000005.1"/>
</dbReference>
<keyword evidence="1" id="KW-1133">Transmembrane helix</keyword>
<name>A0A428JX10_9FLAO</name>
<dbReference type="EMBL" id="RWBG01000005">
    <property type="protein sequence ID" value="RSK38722.1"/>
    <property type="molecule type" value="Genomic_DNA"/>
</dbReference>
<evidence type="ECO:0000256" key="1">
    <source>
        <dbReference type="SAM" id="Phobius"/>
    </source>
</evidence>
<organism evidence="2 3">
    <name type="scientific">Mangrovimonas spongiae</name>
    <dbReference type="NCBI Taxonomy" id="2494697"/>
    <lineage>
        <taxon>Bacteria</taxon>
        <taxon>Pseudomonadati</taxon>
        <taxon>Bacteroidota</taxon>
        <taxon>Flavobacteriia</taxon>
        <taxon>Flavobacteriales</taxon>
        <taxon>Flavobacteriaceae</taxon>
        <taxon>Mangrovimonas</taxon>
    </lineage>
</organism>
<comment type="caution">
    <text evidence="2">The sequence shown here is derived from an EMBL/GenBank/DDBJ whole genome shotgun (WGS) entry which is preliminary data.</text>
</comment>
<reference evidence="2 3" key="1">
    <citation type="submission" date="2018-12" db="EMBL/GenBank/DDBJ databases">
        <title>Mangrovimonas spongiae sp. nov., a novel member of the genus Mangrovimonas isolated from marine sponge.</title>
        <authorList>
            <person name="Zhuang L."/>
            <person name="Luo L."/>
        </authorList>
    </citation>
    <scope>NUCLEOTIDE SEQUENCE [LARGE SCALE GENOMIC DNA]</scope>
    <source>
        <strain evidence="2 3">HN-E26</strain>
    </source>
</reference>
<accession>A0A428JX10</accession>
<dbReference type="OrthoDB" id="1144067at2"/>
<feature type="transmembrane region" description="Helical" evidence="1">
    <location>
        <begin position="59"/>
        <end position="79"/>
    </location>
</feature>
<evidence type="ECO:0000313" key="3">
    <source>
        <dbReference type="Proteomes" id="UP000270620"/>
    </source>
</evidence>
<keyword evidence="1" id="KW-0472">Membrane</keyword>
<dbReference type="Proteomes" id="UP000270620">
    <property type="component" value="Unassembled WGS sequence"/>
</dbReference>
<evidence type="ECO:0000313" key="2">
    <source>
        <dbReference type="EMBL" id="RSK38722.1"/>
    </source>
</evidence>
<protein>
    <submittedName>
        <fullName evidence="2">Uncharacterized protein</fullName>
    </submittedName>
</protein>
<dbReference type="AlphaFoldDB" id="A0A428JX10"/>
<proteinExistence type="predicted"/>
<gene>
    <name evidence="2" type="ORF">EJA19_11745</name>
</gene>
<keyword evidence="3" id="KW-1185">Reference proteome</keyword>
<keyword evidence="1" id="KW-0812">Transmembrane</keyword>
<feature type="transmembrane region" description="Helical" evidence="1">
    <location>
        <begin position="12"/>
        <end position="39"/>
    </location>
</feature>
<sequence length="89" mass="10360">MTKYKKLGLSLLLDACGYISFVFPPFDFVWAPLSAWIMTKLYKGKQGKVAAVISFIEEALPWLDVIPTFTLMWLYTYVFKQEQLVKEQD</sequence>